<keyword evidence="3 6" id="KW-0378">Hydrolase</keyword>
<comment type="similarity">
    <text evidence="1 6">Belongs to the type-B carboxylesterase/lipase family.</text>
</comment>
<dbReference type="EMBL" id="CAKASE010000044">
    <property type="protein sequence ID" value="CAG9559921.1"/>
    <property type="molecule type" value="Genomic_DNA"/>
</dbReference>
<dbReference type="EC" id="3.1.1.-" evidence="6"/>
<evidence type="ECO:0000313" key="8">
    <source>
        <dbReference type="EMBL" id="CAG9559921.1"/>
    </source>
</evidence>
<evidence type="ECO:0000313" key="9">
    <source>
        <dbReference type="Proteomes" id="UP000789524"/>
    </source>
</evidence>
<keyword evidence="9" id="KW-1185">Reference proteome</keyword>
<sequence>MDGLHEDEKCILTIKDGPICGYIERNEEGTYYKFKKIPYAKPPLGTLRFTPPSPVIPWTDLLDCTQDAPLPLSINEEKGNNGSEDCLYMEVNSPNITPNKPMPVMFWIGSCNYSYYIDQLYDSTPIVNESVVFVRCGFRLGPMGFLSINEFSAPGNIGLKDIVMALKWTQANISVFGGDPNNVTIFGSSTGGATVHYMMISPMAVGLFHKAIMQSSSALNKFSLNKNPTQAAIELAEKLGITTANKFDMVDELKKVPAEDIMEAYKELSDKSISNDNGKTFDLMFKPCVEKEFEGMPTFLSKTPSQILKSGNFYKVPIIIGCNNIEASVIQYIKTNFYEDFEKFNEDVSLLVPKSIALNETLTKNIGEQLLNFYFNGNGVLNEHTRTQYLQLLSDFYFLYYLYNTVRLQYKYAPECPIYYYILNYAGEWDVPKALNFFNSIGHCGEVSFLFRIITPCKRFCSGSRDSITTRKRVVRLWTNFAKYGNPTPDENDPLLQITWDPVENEEKLNYLSIGSELTKGRNPYYERMKFWDKLHEQHALLRTILYFIDKSVQI</sequence>
<name>A0A8J2QET0_9NEOP</name>
<evidence type="ECO:0000259" key="7">
    <source>
        <dbReference type="Pfam" id="PF00135"/>
    </source>
</evidence>
<protein>
    <recommendedName>
        <fullName evidence="6">Carboxylic ester hydrolase</fullName>
        <ecNumber evidence="6">3.1.1.-</ecNumber>
    </recommendedName>
</protein>
<accession>A0A8J2QET0</accession>
<keyword evidence="4" id="KW-1015">Disulfide bond</keyword>
<dbReference type="PROSITE" id="PS00122">
    <property type="entry name" value="CARBOXYLESTERASE_B_1"/>
    <property type="match status" value="1"/>
</dbReference>
<evidence type="ECO:0000256" key="1">
    <source>
        <dbReference type="ARBA" id="ARBA00005964"/>
    </source>
</evidence>
<reference evidence="8" key="1">
    <citation type="submission" date="2021-09" db="EMBL/GenBank/DDBJ databases">
        <authorList>
            <person name="Martin H S."/>
        </authorList>
    </citation>
    <scope>NUCLEOTIDE SEQUENCE</scope>
</reference>
<dbReference type="Pfam" id="PF00135">
    <property type="entry name" value="COesterase"/>
    <property type="match status" value="1"/>
</dbReference>
<comment type="caution">
    <text evidence="8">The sequence shown here is derived from an EMBL/GenBank/DDBJ whole genome shotgun (WGS) entry which is preliminary data.</text>
</comment>
<organism evidence="8 9">
    <name type="scientific">Danaus chrysippus</name>
    <name type="common">African queen</name>
    <dbReference type="NCBI Taxonomy" id="151541"/>
    <lineage>
        <taxon>Eukaryota</taxon>
        <taxon>Metazoa</taxon>
        <taxon>Ecdysozoa</taxon>
        <taxon>Arthropoda</taxon>
        <taxon>Hexapoda</taxon>
        <taxon>Insecta</taxon>
        <taxon>Pterygota</taxon>
        <taxon>Neoptera</taxon>
        <taxon>Endopterygota</taxon>
        <taxon>Lepidoptera</taxon>
        <taxon>Glossata</taxon>
        <taxon>Ditrysia</taxon>
        <taxon>Papilionoidea</taxon>
        <taxon>Nymphalidae</taxon>
        <taxon>Danainae</taxon>
        <taxon>Danaini</taxon>
        <taxon>Danaina</taxon>
        <taxon>Danaus</taxon>
        <taxon>Anosia</taxon>
    </lineage>
</organism>
<evidence type="ECO:0000256" key="3">
    <source>
        <dbReference type="ARBA" id="ARBA00022801"/>
    </source>
</evidence>
<dbReference type="SUPFAM" id="SSF53474">
    <property type="entry name" value="alpha/beta-Hydrolases"/>
    <property type="match status" value="1"/>
</dbReference>
<evidence type="ECO:0000256" key="5">
    <source>
        <dbReference type="ARBA" id="ARBA00023180"/>
    </source>
</evidence>
<evidence type="ECO:0000256" key="4">
    <source>
        <dbReference type="ARBA" id="ARBA00023157"/>
    </source>
</evidence>
<dbReference type="OrthoDB" id="19653at2759"/>
<dbReference type="Proteomes" id="UP000789524">
    <property type="component" value="Unassembled WGS sequence"/>
</dbReference>
<dbReference type="Gene3D" id="3.40.50.1820">
    <property type="entry name" value="alpha/beta hydrolase"/>
    <property type="match status" value="1"/>
</dbReference>
<dbReference type="InterPro" id="IPR029058">
    <property type="entry name" value="AB_hydrolase_fold"/>
</dbReference>
<proteinExistence type="inferred from homology"/>
<evidence type="ECO:0000256" key="2">
    <source>
        <dbReference type="ARBA" id="ARBA00022487"/>
    </source>
</evidence>
<dbReference type="AlphaFoldDB" id="A0A8J2QET0"/>
<keyword evidence="2" id="KW-0719">Serine esterase</keyword>
<dbReference type="InterPro" id="IPR050309">
    <property type="entry name" value="Type-B_Carboxylest/Lipase"/>
</dbReference>
<feature type="domain" description="Carboxylesterase type B" evidence="7">
    <location>
        <begin position="11"/>
        <end position="532"/>
    </location>
</feature>
<dbReference type="GO" id="GO:0052689">
    <property type="term" value="F:carboxylic ester hydrolase activity"/>
    <property type="evidence" value="ECO:0007669"/>
    <property type="project" value="UniProtKB-KW"/>
</dbReference>
<dbReference type="InterPro" id="IPR019826">
    <property type="entry name" value="Carboxylesterase_B_AS"/>
</dbReference>
<gene>
    <name evidence="8" type="ORF">DCHRY22_LOCUS1686</name>
</gene>
<dbReference type="PANTHER" id="PTHR11559">
    <property type="entry name" value="CARBOXYLESTERASE"/>
    <property type="match status" value="1"/>
</dbReference>
<evidence type="ECO:0000256" key="6">
    <source>
        <dbReference type="RuleBase" id="RU361235"/>
    </source>
</evidence>
<dbReference type="InterPro" id="IPR002018">
    <property type="entry name" value="CarbesteraseB"/>
</dbReference>
<keyword evidence="5" id="KW-0325">Glycoprotein</keyword>